<sequence>MTHQFKRSITCLICAFCFLGNMAISWAQSQQKLVGVIKDSDQNLIEGATIKLTGTATSTKSGADGRFILVVTSDRGSIEISMVGYQTQIIPFQNLNPVTVFLEGENTNIEEVVVVGYGTQKRGNLTGAVDYIDSEALQNRPITNLSQGLQGVVANLNITPADGRPSQSPGFNVRGTTSIGQGGSALILIDGVEGNPALINPQDIESVTVLKDAASSAIYGARGAFGVVLITTKNPTEDQVQINYSGNYAIKDPTYIPEFVTDGYQWASMFNEAFSSWNNYASYPQNVNKTMRFSQEYLQELKRRSEDPSLPRVEVDPATGEYIYYDSHDWMADLYKKNTYAVNQNLSISGKSNKTSYIFSASHLTQPGLFKHNSDDFKRYNIRAKGTIEITDWLSIHNNTEFSKNLFHIPMNIGEGGGIWRNMVAEGHPMVPMFNPDGTLTHSAAYTVGDYVYGKNGMDYDRNIIRTMSGFHAKFLDNKLNVRGDFTYQNTNSNENRIRVPVPYSRIQGVVEYLGEQYNDIREIQRNTQYIASNLYADYETVFADKHYFKALAGYNYELSTYKRIGMERNGLIYEDAEDINLALGDYMATTGGYEQWNILGGFFRFNYVYDDRYLLEVNGRYDGSSKFPAHERYALFPSISAGWRISNESFWKVNPAIVSDFKVRASYGSLGNGNISSYVFQEQLALSQMARILEGRQNASTSAPNVLPDGLTWETATTVNYGIDLSLLKNKVMINADFYSRKTTNMFTAGRELPAVFGAASPRGNYADLETKGFELTVNYRDKINVADKPLNFDIRATLADSRSKILKFNNERRLLTDYYEGQTLGEIWGYVTDGFFTSEHQIRTSPDQRLFNTTASGVWRTGDIKFKDVNNDGVINNGENTVDNPGDRVIIGNESPRYSFGLNLGIDYSNFFVSAFFQGIGKQAWYPSRGSNSFWGQYNAPYGHPLVSQLGNIWTEDNPEAYFPRYTGYLAWTAGGTLREAQTRYLQNIAYVRMKNLQVGYKLPQSVVQKMRAKSMSVFFSGENLFTYSPMFKITKGNIDPENTGDSDTLLGDSNQGDGFNYPMLKSYSFGLTLTF</sequence>
<evidence type="ECO:0000259" key="5">
    <source>
        <dbReference type="Pfam" id="PF07715"/>
    </source>
</evidence>
<dbReference type="Gene3D" id="2.60.40.1120">
    <property type="entry name" value="Carboxypeptidase-like, regulatory domain"/>
    <property type="match status" value="1"/>
</dbReference>
<keyword evidence="1" id="KW-0812">Transmembrane</keyword>
<dbReference type="OrthoDB" id="604358at2"/>
<comment type="similarity">
    <text evidence="1 2">Belongs to the TonB-dependent receptor family.</text>
</comment>
<keyword evidence="1" id="KW-0813">Transport</keyword>
<feature type="domain" description="TonB-dependent receptor plug" evidence="5">
    <location>
        <begin position="124"/>
        <end position="227"/>
    </location>
</feature>
<evidence type="ECO:0000256" key="1">
    <source>
        <dbReference type="PROSITE-ProRule" id="PRU01360"/>
    </source>
</evidence>
<dbReference type="Gene3D" id="2.170.130.10">
    <property type="entry name" value="TonB-dependent receptor, plug domain"/>
    <property type="match status" value="1"/>
</dbReference>
<comment type="caution">
    <text evidence="6">The sequence shown here is derived from an EMBL/GenBank/DDBJ whole genome shotgun (WGS) entry which is preliminary data.</text>
</comment>
<keyword evidence="1 2" id="KW-0472">Membrane</keyword>
<evidence type="ECO:0000259" key="4">
    <source>
        <dbReference type="Pfam" id="PF00593"/>
    </source>
</evidence>
<dbReference type="InterPro" id="IPR039426">
    <property type="entry name" value="TonB-dep_rcpt-like"/>
</dbReference>
<gene>
    <name evidence="6" type="ORF">EWE74_10955</name>
</gene>
<dbReference type="Pfam" id="PF07715">
    <property type="entry name" value="Plug"/>
    <property type="match status" value="1"/>
</dbReference>
<keyword evidence="6" id="KW-0675">Receptor</keyword>
<dbReference type="NCBIfam" id="TIGR04056">
    <property type="entry name" value="OMP_RagA_SusC"/>
    <property type="match status" value="1"/>
</dbReference>
<dbReference type="EMBL" id="SGIT01000002">
    <property type="protein sequence ID" value="RZF59670.1"/>
    <property type="molecule type" value="Genomic_DNA"/>
</dbReference>
<evidence type="ECO:0000313" key="6">
    <source>
        <dbReference type="EMBL" id="RZF59670.1"/>
    </source>
</evidence>
<proteinExistence type="inferred from homology"/>
<keyword evidence="1" id="KW-1134">Transmembrane beta strand</keyword>
<keyword evidence="1" id="KW-0998">Cell outer membrane</keyword>
<dbReference type="InterPro" id="IPR037066">
    <property type="entry name" value="Plug_dom_sf"/>
</dbReference>
<protein>
    <submittedName>
        <fullName evidence="6">TonB-dependent receptor</fullName>
    </submittedName>
</protein>
<dbReference type="SUPFAM" id="SSF49464">
    <property type="entry name" value="Carboxypeptidase regulatory domain-like"/>
    <property type="match status" value="1"/>
</dbReference>
<keyword evidence="7" id="KW-1185">Reference proteome</keyword>
<dbReference type="InterPro" id="IPR023996">
    <property type="entry name" value="TonB-dep_OMP_SusC/RagA"/>
</dbReference>
<dbReference type="InterPro" id="IPR012910">
    <property type="entry name" value="Plug_dom"/>
</dbReference>
<dbReference type="GO" id="GO:0009279">
    <property type="term" value="C:cell outer membrane"/>
    <property type="evidence" value="ECO:0007669"/>
    <property type="project" value="UniProtKB-SubCell"/>
</dbReference>
<dbReference type="SUPFAM" id="SSF56935">
    <property type="entry name" value="Porins"/>
    <property type="match status" value="1"/>
</dbReference>
<evidence type="ECO:0000256" key="2">
    <source>
        <dbReference type="RuleBase" id="RU003357"/>
    </source>
</evidence>
<dbReference type="InterPro" id="IPR023997">
    <property type="entry name" value="TonB-dep_OMP_SusC/RagA_CS"/>
</dbReference>
<feature type="chain" id="PRO_5020181389" evidence="3">
    <location>
        <begin position="28"/>
        <end position="1078"/>
    </location>
</feature>
<keyword evidence="3" id="KW-0732">Signal</keyword>
<dbReference type="Pfam" id="PF13715">
    <property type="entry name" value="CarbopepD_reg_2"/>
    <property type="match status" value="1"/>
</dbReference>
<dbReference type="NCBIfam" id="TIGR04057">
    <property type="entry name" value="SusC_RagA_signa"/>
    <property type="match status" value="1"/>
</dbReference>
<reference evidence="6 7" key="1">
    <citation type="submission" date="2019-02" db="EMBL/GenBank/DDBJ databases">
        <authorList>
            <person name="Li Y."/>
        </authorList>
    </citation>
    <scope>NUCLEOTIDE SEQUENCE [LARGE SCALE GENOMIC DNA]</scope>
    <source>
        <strain evidence="6 7">30C10-4-7</strain>
    </source>
</reference>
<evidence type="ECO:0000313" key="7">
    <source>
        <dbReference type="Proteomes" id="UP000292855"/>
    </source>
</evidence>
<organism evidence="6 7">
    <name type="scientific">Sphingobacterium corticibacterium</name>
    <dbReference type="NCBI Taxonomy" id="2484746"/>
    <lineage>
        <taxon>Bacteria</taxon>
        <taxon>Pseudomonadati</taxon>
        <taxon>Bacteroidota</taxon>
        <taxon>Sphingobacteriia</taxon>
        <taxon>Sphingobacteriales</taxon>
        <taxon>Sphingobacteriaceae</taxon>
        <taxon>Sphingobacterium</taxon>
    </lineage>
</organism>
<dbReference type="InterPro" id="IPR000531">
    <property type="entry name" value="Beta-barrel_TonB"/>
</dbReference>
<dbReference type="Pfam" id="PF00593">
    <property type="entry name" value="TonB_dep_Rec_b-barrel"/>
    <property type="match status" value="1"/>
</dbReference>
<comment type="subcellular location">
    <subcellularLocation>
        <location evidence="1">Cell outer membrane</location>
        <topology evidence="1">Multi-pass membrane protein</topology>
    </subcellularLocation>
</comment>
<keyword evidence="2" id="KW-0798">TonB box</keyword>
<feature type="domain" description="TonB-dependent receptor-like beta-barrel" evidence="4">
    <location>
        <begin position="452"/>
        <end position="1027"/>
    </location>
</feature>
<dbReference type="AlphaFoldDB" id="A0A4Q6XI50"/>
<feature type="signal peptide" evidence="3">
    <location>
        <begin position="1"/>
        <end position="27"/>
    </location>
</feature>
<dbReference type="InterPro" id="IPR008969">
    <property type="entry name" value="CarboxyPept-like_regulatory"/>
</dbReference>
<name>A0A4Q6XI50_9SPHI</name>
<evidence type="ECO:0000256" key="3">
    <source>
        <dbReference type="SAM" id="SignalP"/>
    </source>
</evidence>
<accession>A0A4Q6XI50</accession>
<dbReference type="Proteomes" id="UP000292855">
    <property type="component" value="Unassembled WGS sequence"/>
</dbReference>
<dbReference type="PROSITE" id="PS52016">
    <property type="entry name" value="TONB_DEPENDENT_REC_3"/>
    <property type="match status" value="1"/>
</dbReference>